<keyword evidence="2" id="KW-0732">Signal</keyword>
<organism evidence="4 5">
    <name type="scientific">Diaminobutyricimonas aerilata</name>
    <dbReference type="NCBI Taxonomy" id="1162967"/>
    <lineage>
        <taxon>Bacteria</taxon>
        <taxon>Bacillati</taxon>
        <taxon>Actinomycetota</taxon>
        <taxon>Actinomycetes</taxon>
        <taxon>Micrococcales</taxon>
        <taxon>Microbacteriaceae</taxon>
        <taxon>Diaminobutyricimonas</taxon>
    </lineage>
</organism>
<dbReference type="Gene3D" id="2.130.10.10">
    <property type="entry name" value="YVTN repeat-like/Quinoprotein amine dehydrogenase"/>
    <property type="match status" value="1"/>
</dbReference>
<keyword evidence="1" id="KW-0472">Membrane</keyword>
<keyword evidence="1" id="KW-0812">Transmembrane</keyword>
<feature type="signal peptide" evidence="2">
    <location>
        <begin position="1"/>
        <end position="28"/>
    </location>
</feature>
<dbReference type="NCBIfam" id="TIGR01167">
    <property type="entry name" value="LPXTG_anchor"/>
    <property type="match status" value="1"/>
</dbReference>
<dbReference type="AlphaFoldDB" id="A0A2M9CK68"/>
<protein>
    <submittedName>
        <fullName evidence="4">LPXTG-motif cell wall-anchored protein</fullName>
    </submittedName>
</protein>
<dbReference type="InterPro" id="IPR015943">
    <property type="entry name" value="WD40/YVTN_repeat-like_dom_sf"/>
</dbReference>
<evidence type="ECO:0000259" key="3">
    <source>
        <dbReference type="Pfam" id="PF22494"/>
    </source>
</evidence>
<keyword evidence="5" id="KW-1185">Reference proteome</keyword>
<dbReference type="PANTHER" id="PTHR46928">
    <property type="entry name" value="MESENCHYME-SPECIFIC CELL SURFACE GLYCOPROTEIN"/>
    <property type="match status" value="1"/>
</dbReference>
<sequence>MRRRPVLPALALVAAAPLALLAAQPASAALVPSPPTVSADDAALTLAPIGTYESGVFEEGAAEIVAYYAAGQRLLVVNAVAGSVEVLDVSDPTAPVSLFSYDIASEFVGVANSVAVRADGLAAVAVEAAVKTDPGRVVFFDAAGNGAPLGSVEVGALPDMLTFTPDGTRVVVANEAEPDKLTNTIDPQGTVSIVSVPSTVSAPAQEAVQTVDFLRFDPPTSAPLPEGVRVYGGVPGSATPIADSLEPEYITVDSSSSRAYVTLQEANAIAEIDLDAAELLEVRPLGFKDWSADVFDGSDEDGPLDEKGDPTGLINLASWPVLGIYSPDAIASYSAGGSTYLVTANEGDAREWGENAPNEYLEEERVEDLTLCSNLDPALQTDAAIGRLNVSIANGYDADQDCYSELYTLGGRSFSIWSADGTQVFDSGSDFERITAELLPEFFNSDHAETEFDSRSDSKGPEPEGITLGEVGGRTYAFIGLERIGGVMVYDITSPTEASFVTYVNNRDFEADLESPEAGDLGPEGLTFITAADSPTGAPMLAVGNEVSGTTTLYSITAAATDPGTVPPIDPNTGGPAGELAATGAETAGAVLLGALALVGGLALLLVRRRRTA</sequence>
<dbReference type="InterPro" id="IPR052956">
    <property type="entry name" value="Mesenchyme-surface_protein"/>
</dbReference>
<dbReference type="InterPro" id="IPR055188">
    <property type="entry name" value="Choice_anch_I"/>
</dbReference>
<evidence type="ECO:0000256" key="1">
    <source>
        <dbReference type="SAM" id="Phobius"/>
    </source>
</evidence>
<name>A0A2M9CK68_9MICO</name>
<comment type="caution">
    <text evidence="4">The sequence shown here is derived from an EMBL/GenBank/DDBJ whole genome shotgun (WGS) entry which is preliminary data.</text>
</comment>
<keyword evidence="1" id="KW-1133">Transmembrane helix</keyword>
<feature type="domain" description="Choice-of-anchor I" evidence="3">
    <location>
        <begin position="59"/>
        <end position="556"/>
    </location>
</feature>
<dbReference type="NCBIfam" id="NF038117">
    <property type="entry name" value="choice_anch_I"/>
    <property type="match status" value="1"/>
</dbReference>
<evidence type="ECO:0000313" key="4">
    <source>
        <dbReference type="EMBL" id="PJJ72289.1"/>
    </source>
</evidence>
<dbReference type="Pfam" id="PF22494">
    <property type="entry name" value="choice_anch_I"/>
    <property type="match status" value="1"/>
</dbReference>
<proteinExistence type="predicted"/>
<gene>
    <name evidence="4" type="ORF">CLV46_1856</name>
</gene>
<dbReference type="PANTHER" id="PTHR46928:SF1">
    <property type="entry name" value="MESENCHYME-SPECIFIC CELL SURFACE GLYCOPROTEIN"/>
    <property type="match status" value="1"/>
</dbReference>
<dbReference type="EMBL" id="PGFF01000001">
    <property type="protein sequence ID" value="PJJ72289.1"/>
    <property type="molecule type" value="Genomic_DNA"/>
</dbReference>
<evidence type="ECO:0000256" key="2">
    <source>
        <dbReference type="SAM" id="SignalP"/>
    </source>
</evidence>
<dbReference type="InterPro" id="IPR011048">
    <property type="entry name" value="Haem_d1_sf"/>
</dbReference>
<feature type="transmembrane region" description="Helical" evidence="1">
    <location>
        <begin position="588"/>
        <end position="607"/>
    </location>
</feature>
<dbReference type="SUPFAM" id="SSF51004">
    <property type="entry name" value="C-terminal (heme d1) domain of cytochrome cd1-nitrite reductase"/>
    <property type="match status" value="1"/>
</dbReference>
<feature type="chain" id="PRO_5014935443" evidence="2">
    <location>
        <begin position="29"/>
        <end position="613"/>
    </location>
</feature>
<reference evidence="4 5" key="1">
    <citation type="submission" date="2017-11" db="EMBL/GenBank/DDBJ databases">
        <title>Genomic Encyclopedia of Archaeal and Bacterial Type Strains, Phase II (KMG-II): From Individual Species to Whole Genera.</title>
        <authorList>
            <person name="Goeker M."/>
        </authorList>
    </citation>
    <scope>NUCLEOTIDE SEQUENCE [LARGE SCALE GENOMIC DNA]</scope>
    <source>
        <strain evidence="4 5">DSM 27393</strain>
    </source>
</reference>
<accession>A0A2M9CK68</accession>
<evidence type="ECO:0000313" key="5">
    <source>
        <dbReference type="Proteomes" id="UP000228758"/>
    </source>
</evidence>
<dbReference type="RefSeq" id="WP_245866678.1">
    <property type="nucleotide sequence ID" value="NZ_PGFF01000001.1"/>
</dbReference>
<dbReference type="Proteomes" id="UP000228758">
    <property type="component" value="Unassembled WGS sequence"/>
</dbReference>